<evidence type="ECO:0000313" key="28">
    <source>
        <dbReference type="Ensembl" id="ENSAPLP00000026777.1"/>
    </source>
</evidence>
<feature type="transmembrane region" description="Helical" evidence="26">
    <location>
        <begin position="99"/>
        <end position="121"/>
    </location>
</feature>
<dbReference type="SUPFAM" id="SSF56112">
    <property type="entry name" value="Protein kinase-like (PK-like)"/>
    <property type="match status" value="1"/>
</dbReference>
<dbReference type="PROSITE" id="PS50011">
    <property type="entry name" value="PROTEIN_KINASE_DOM"/>
    <property type="match status" value="1"/>
</dbReference>
<comment type="similarity">
    <text evidence="25">Belongs to the protein kinase superfamily. Tyr protein kinase family. Insulin receptor subfamily.</text>
</comment>
<dbReference type="InterPro" id="IPR013783">
    <property type="entry name" value="Ig-like_fold"/>
</dbReference>
<keyword evidence="14 26" id="KW-1133">Transmembrane helix</keyword>
<feature type="binding site" evidence="22 24">
    <location>
        <position position="229"/>
    </location>
    <ligand>
        <name>ATP</name>
        <dbReference type="ChEBI" id="CHEBI:30616"/>
    </ligand>
</feature>
<protein>
    <recommendedName>
        <fullName evidence="25">Tyrosine-protein kinase receptor</fullName>
        <ecNumber evidence="25">2.7.10.1</ecNumber>
    </recommendedName>
</protein>
<evidence type="ECO:0000256" key="16">
    <source>
        <dbReference type="ARBA" id="ARBA00023137"/>
    </source>
</evidence>
<keyword evidence="7" id="KW-0732">Signal</keyword>
<dbReference type="GO" id="GO:0004714">
    <property type="term" value="F:transmembrane receptor protein tyrosine kinase activity"/>
    <property type="evidence" value="ECO:0007669"/>
    <property type="project" value="UniProtKB-EC"/>
</dbReference>
<dbReference type="SUPFAM" id="SSF48726">
    <property type="entry name" value="Immunoglobulin"/>
    <property type="match status" value="1"/>
</dbReference>
<dbReference type="PRINTS" id="PR00109">
    <property type="entry name" value="TYRKINASE"/>
</dbReference>
<evidence type="ECO:0000256" key="19">
    <source>
        <dbReference type="ARBA" id="ARBA00023180"/>
    </source>
</evidence>
<keyword evidence="9 22" id="KW-0547">Nucleotide-binding</keyword>
<dbReference type="GO" id="GO:0005524">
    <property type="term" value="F:ATP binding"/>
    <property type="evidence" value="ECO:0007669"/>
    <property type="project" value="UniProtKB-UniRule"/>
</dbReference>
<evidence type="ECO:0000256" key="4">
    <source>
        <dbReference type="ARBA" id="ARBA00022614"/>
    </source>
</evidence>
<keyword evidence="17" id="KW-1015">Disulfide bond</keyword>
<dbReference type="SMART" id="SM00219">
    <property type="entry name" value="TyrKc"/>
    <property type="match status" value="1"/>
</dbReference>
<dbReference type="InterPro" id="IPR011009">
    <property type="entry name" value="Kinase-like_dom_sf"/>
</dbReference>
<dbReference type="PANTHER" id="PTHR24416:SF370">
    <property type="entry name" value="HIGH AFFINITY NERVE GROWTH FACTOR RECEPTOR"/>
    <property type="match status" value="1"/>
</dbReference>
<keyword evidence="16" id="KW-0829">Tyrosine-protein kinase</keyword>
<evidence type="ECO:0000259" key="27">
    <source>
        <dbReference type="PROSITE" id="PS50011"/>
    </source>
</evidence>
<keyword evidence="12 22" id="KW-0067">ATP-binding</keyword>
<dbReference type="Pfam" id="PF07714">
    <property type="entry name" value="PK_Tyr_Ser-Thr"/>
    <property type="match status" value="1"/>
</dbReference>
<evidence type="ECO:0000256" key="3">
    <source>
        <dbReference type="ARBA" id="ARBA00022553"/>
    </source>
</evidence>
<feature type="binding site" evidence="22">
    <location>
        <begin position="202"/>
        <end position="209"/>
    </location>
    <ligand>
        <name>ATP</name>
        <dbReference type="ChEBI" id="CHEBI:30616"/>
    </ligand>
</feature>
<keyword evidence="15 26" id="KW-0472">Membrane</keyword>
<evidence type="ECO:0000256" key="24">
    <source>
        <dbReference type="PROSITE-ProRule" id="PRU10141"/>
    </source>
</evidence>
<dbReference type="CDD" id="cd05092">
    <property type="entry name" value="PTKc_TrkA"/>
    <property type="match status" value="1"/>
</dbReference>
<evidence type="ECO:0000256" key="18">
    <source>
        <dbReference type="ARBA" id="ARBA00023170"/>
    </source>
</evidence>
<dbReference type="InterPro" id="IPR036179">
    <property type="entry name" value="Ig-like_dom_sf"/>
</dbReference>
<dbReference type="GO" id="GO:0010465">
    <property type="term" value="F:nerve growth factor receptor activity"/>
    <property type="evidence" value="ECO:0007669"/>
    <property type="project" value="Ensembl"/>
</dbReference>
<feature type="domain" description="Protein kinase" evidence="27">
    <location>
        <begin position="195"/>
        <end position="466"/>
    </location>
</feature>
<gene>
    <name evidence="28" type="primary">NTRK1</name>
</gene>
<dbReference type="GO" id="GO:0030154">
    <property type="term" value="P:cell differentiation"/>
    <property type="evidence" value="ECO:0007669"/>
    <property type="project" value="UniProtKB-KW"/>
</dbReference>
<keyword evidence="8" id="KW-0677">Repeat</keyword>
<dbReference type="InterPro" id="IPR008266">
    <property type="entry name" value="Tyr_kinase_AS"/>
</dbReference>
<dbReference type="GO" id="GO:0030424">
    <property type="term" value="C:axon"/>
    <property type="evidence" value="ECO:0007669"/>
    <property type="project" value="TreeGrafter"/>
</dbReference>
<dbReference type="FunFam" id="3.30.200.20:FF:000033">
    <property type="entry name" value="Tyrosine-protein kinase receptor"/>
    <property type="match status" value="1"/>
</dbReference>
<dbReference type="GO" id="GO:0051897">
    <property type="term" value="P:positive regulation of phosphatidylinositol 3-kinase/protein kinase B signal transduction"/>
    <property type="evidence" value="ECO:0007669"/>
    <property type="project" value="TreeGrafter"/>
</dbReference>
<dbReference type="Ensembl" id="ENSAPLT00000032409.1">
    <property type="protein sequence ID" value="ENSAPLP00000026777.1"/>
    <property type="gene ID" value="ENSAPLG00000020046.1"/>
</dbReference>
<evidence type="ECO:0000256" key="11">
    <source>
        <dbReference type="ARBA" id="ARBA00022782"/>
    </source>
</evidence>
<feature type="binding site" evidence="22">
    <location>
        <begin position="275"/>
        <end position="281"/>
    </location>
    <ligand>
        <name>ATP</name>
        <dbReference type="ChEBI" id="CHEBI:30616"/>
    </ligand>
</feature>
<sequence>IPFSVDGNPAPSIRWLFNGTALAEGPYIHTRIVEYEHNSTVLHGCLQLNRPTHVNNGNYTLLVRNPLGAAARSVRGRFMDNPFSFSPEEPIPGTHQEQLVSVAVALAVFACLFLSVMLLVLNKCGHRSKFGINRESPPRPAPREDDLAMSLHFMNLGSSPVSSTESKLEGLKSNFIENPQYFCNACVHHVQRRDIVLKWELGEGAFGKVFLAECYNLLPEQEKMLVAVKALKEVTESARLDFQREAELLTVLQHEHIVKFYGVCTEGEPLIMVFEYMKHGDLNRFLRSHGPDAKILEQGQGQPRGQLRLSHMLQIATQIASGMVYLASLHFVHRDLATRNCLVGHELVVKIGDFGMSRDIYSTDYYRVGGRTMLPIRWMPPESILYRKFTTESDIWSFGVVLWEIFTYGKQPWYQLSNTEAIECITQGRELERPRTCPSEVYDIMQSCWQREPQQRQRIKDIHSRLQALVKSPPIYLDILG</sequence>
<comment type="catalytic activity">
    <reaction evidence="20 25">
        <text>L-tyrosyl-[protein] + ATP = O-phospho-L-tyrosyl-[protein] + ADP + H(+)</text>
        <dbReference type="Rhea" id="RHEA:10596"/>
        <dbReference type="Rhea" id="RHEA-COMP:10136"/>
        <dbReference type="Rhea" id="RHEA-COMP:20101"/>
        <dbReference type="ChEBI" id="CHEBI:15378"/>
        <dbReference type="ChEBI" id="CHEBI:30616"/>
        <dbReference type="ChEBI" id="CHEBI:46858"/>
        <dbReference type="ChEBI" id="CHEBI:61978"/>
        <dbReference type="ChEBI" id="CHEBI:456216"/>
        <dbReference type="EC" id="2.7.10.1"/>
    </reaction>
</comment>
<dbReference type="InterPro" id="IPR000719">
    <property type="entry name" value="Prot_kinase_dom"/>
</dbReference>
<evidence type="ECO:0000256" key="23">
    <source>
        <dbReference type="PIRSR" id="PIRSR000615-3"/>
    </source>
</evidence>
<evidence type="ECO:0000256" key="15">
    <source>
        <dbReference type="ARBA" id="ARBA00023136"/>
    </source>
</evidence>
<evidence type="ECO:0000256" key="20">
    <source>
        <dbReference type="ARBA" id="ARBA00051243"/>
    </source>
</evidence>
<evidence type="ECO:0000256" key="13">
    <source>
        <dbReference type="ARBA" id="ARBA00022902"/>
    </source>
</evidence>
<reference evidence="29" key="1">
    <citation type="submission" date="2017-10" db="EMBL/GenBank/DDBJ databases">
        <title>A new Pekin duck reference genome.</title>
        <authorList>
            <person name="Hou Z.-C."/>
            <person name="Zhou Z.-K."/>
            <person name="Zhu F."/>
            <person name="Hou S.-S."/>
        </authorList>
    </citation>
    <scope>NUCLEOTIDE SEQUENCE [LARGE SCALE GENOMIC DNA]</scope>
</reference>
<evidence type="ECO:0000256" key="8">
    <source>
        <dbReference type="ARBA" id="ARBA00022737"/>
    </source>
</evidence>
<reference evidence="28" key="2">
    <citation type="submission" date="2025-08" db="UniProtKB">
        <authorList>
            <consortium name="Ensembl"/>
        </authorList>
    </citation>
    <scope>IDENTIFICATION</scope>
</reference>
<keyword evidence="18 25" id="KW-0675">Receptor</keyword>
<keyword evidence="5" id="KW-0808">Transferase</keyword>
<dbReference type="PROSITE" id="PS00107">
    <property type="entry name" value="PROTEIN_KINASE_ATP"/>
    <property type="match status" value="1"/>
</dbReference>
<evidence type="ECO:0000256" key="7">
    <source>
        <dbReference type="ARBA" id="ARBA00022729"/>
    </source>
</evidence>
<dbReference type="PROSITE" id="PS00239">
    <property type="entry name" value="RECEPTOR_TYR_KIN_II"/>
    <property type="match status" value="1"/>
</dbReference>
<dbReference type="GO" id="GO:0007399">
    <property type="term" value="P:nervous system development"/>
    <property type="evidence" value="ECO:0007669"/>
    <property type="project" value="UniProtKB-KW"/>
</dbReference>
<reference evidence="28" key="3">
    <citation type="submission" date="2025-09" db="UniProtKB">
        <authorList>
            <consortium name="Ensembl"/>
        </authorList>
    </citation>
    <scope>IDENTIFICATION</scope>
</reference>
<keyword evidence="29" id="KW-1185">Reference proteome</keyword>
<dbReference type="InterPro" id="IPR040665">
    <property type="entry name" value="TrkA_TMD"/>
</dbReference>
<dbReference type="GO" id="GO:0042803">
    <property type="term" value="F:protein homodimerization activity"/>
    <property type="evidence" value="ECO:0007669"/>
    <property type="project" value="Ensembl"/>
</dbReference>
<dbReference type="GO" id="GO:0070374">
    <property type="term" value="P:positive regulation of ERK1 and ERK2 cascade"/>
    <property type="evidence" value="ECO:0007669"/>
    <property type="project" value="Ensembl"/>
</dbReference>
<dbReference type="GO" id="GO:0005886">
    <property type="term" value="C:plasma membrane"/>
    <property type="evidence" value="ECO:0007669"/>
    <property type="project" value="Ensembl"/>
</dbReference>
<keyword evidence="13" id="KW-0524">Neurogenesis</keyword>
<keyword evidence="4" id="KW-0433">Leucine-rich repeat</keyword>
<organism evidence="28 29">
    <name type="scientific">Anas platyrhynchos platyrhynchos</name>
    <name type="common">Northern mallard</name>
    <dbReference type="NCBI Taxonomy" id="8840"/>
    <lineage>
        <taxon>Eukaryota</taxon>
        <taxon>Metazoa</taxon>
        <taxon>Chordata</taxon>
        <taxon>Craniata</taxon>
        <taxon>Vertebrata</taxon>
        <taxon>Euteleostomi</taxon>
        <taxon>Archelosauria</taxon>
        <taxon>Archosauria</taxon>
        <taxon>Dinosauria</taxon>
        <taxon>Saurischia</taxon>
        <taxon>Theropoda</taxon>
        <taxon>Coelurosauria</taxon>
        <taxon>Aves</taxon>
        <taxon>Neognathae</taxon>
        <taxon>Galloanserae</taxon>
        <taxon>Anseriformes</taxon>
        <taxon>Anatidae</taxon>
        <taxon>Anatinae</taxon>
        <taxon>Anas</taxon>
    </lineage>
</organism>
<dbReference type="InterPro" id="IPR002011">
    <property type="entry name" value="Tyr_kinase_rcpt_2_CS"/>
</dbReference>
<evidence type="ECO:0000256" key="2">
    <source>
        <dbReference type="ARBA" id="ARBA00022473"/>
    </source>
</evidence>
<dbReference type="Pfam" id="PF18613">
    <property type="entry name" value="TrkA_TMD"/>
    <property type="match status" value="1"/>
</dbReference>
<dbReference type="PROSITE" id="PS00109">
    <property type="entry name" value="PROTEIN_KINASE_TYR"/>
    <property type="match status" value="1"/>
</dbReference>
<feature type="binding site" evidence="23">
    <location>
        <position position="340"/>
    </location>
    <ligand>
        <name>Mg(2+)</name>
        <dbReference type="ChEBI" id="CHEBI:18420"/>
    </ligand>
</feature>
<dbReference type="Gene3D" id="2.60.40.10">
    <property type="entry name" value="Immunoglobulins"/>
    <property type="match status" value="1"/>
</dbReference>
<evidence type="ECO:0000256" key="22">
    <source>
        <dbReference type="PIRSR" id="PIRSR000615-2"/>
    </source>
</evidence>
<evidence type="ECO:0000256" key="1">
    <source>
        <dbReference type="ARBA" id="ARBA00004530"/>
    </source>
</evidence>
<dbReference type="GO" id="GO:0010976">
    <property type="term" value="P:positive regulation of neuron projection development"/>
    <property type="evidence" value="ECO:0007669"/>
    <property type="project" value="Ensembl"/>
</dbReference>
<dbReference type="OMA" id="YMETHAP"/>
<keyword evidence="11" id="KW-0221">Differentiation</keyword>
<keyword evidence="19" id="KW-0325">Glycoprotein</keyword>
<feature type="binding site" evidence="23">
    <location>
        <position position="353"/>
    </location>
    <ligand>
        <name>Mg(2+)</name>
        <dbReference type="ChEBI" id="CHEBI:18420"/>
    </ligand>
</feature>
<keyword evidence="23" id="KW-0460">Magnesium</keyword>
<evidence type="ECO:0000256" key="26">
    <source>
        <dbReference type="SAM" id="Phobius"/>
    </source>
</evidence>
<dbReference type="Gene3D" id="3.30.200.20">
    <property type="entry name" value="Phosphorylase Kinase, domain 1"/>
    <property type="match status" value="1"/>
</dbReference>
<evidence type="ECO:0000256" key="14">
    <source>
        <dbReference type="ARBA" id="ARBA00022989"/>
    </source>
</evidence>
<keyword evidence="23" id="KW-0479">Metal-binding</keyword>
<dbReference type="InterPro" id="IPR017441">
    <property type="entry name" value="Protein_kinase_ATP_BS"/>
</dbReference>
<dbReference type="GO" id="GO:0043235">
    <property type="term" value="C:receptor complex"/>
    <property type="evidence" value="ECO:0007669"/>
    <property type="project" value="Ensembl"/>
</dbReference>
<dbReference type="GO" id="GO:0046579">
    <property type="term" value="P:positive regulation of Ras protein signal transduction"/>
    <property type="evidence" value="ECO:0007669"/>
    <property type="project" value="Ensembl"/>
</dbReference>
<dbReference type="GO" id="GO:0008285">
    <property type="term" value="P:negative regulation of cell population proliferation"/>
    <property type="evidence" value="ECO:0007669"/>
    <property type="project" value="Ensembl"/>
</dbReference>
<dbReference type="EC" id="2.7.10.1" evidence="25"/>
<name>A0A493TLK9_ANAPP</name>
<feature type="active site" description="Proton acceptor" evidence="21">
    <location>
        <position position="335"/>
    </location>
</feature>
<accession>A0A493TLK9</accession>
<dbReference type="InterPro" id="IPR020635">
    <property type="entry name" value="Tyr_kinase_cat_dom"/>
</dbReference>
<dbReference type="PANTHER" id="PTHR24416">
    <property type="entry name" value="TYROSINE-PROTEIN KINASE RECEPTOR"/>
    <property type="match status" value="1"/>
</dbReference>
<keyword evidence="6 25" id="KW-0812">Transmembrane</keyword>
<dbReference type="GO" id="GO:0048011">
    <property type="term" value="P:neurotrophin TRK receptor signaling pathway"/>
    <property type="evidence" value="ECO:0007669"/>
    <property type="project" value="Ensembl"/>
</dbReference>
<dbReference type="Gene3D" id="1.10.510.10">
    <property type="entry name" value="Transferase(Phosphotransferase) domain 1"/>
    <property type="match status" value="1"/>
</dbReference>
<evidence type="ECO:0000256" key="10">
    <source>
        <dbReference type="ARBA" id="ARBA00022777"/>
    </source>
</evidence>
<dbReference type="AlphaFoldDB" id="A0A493TLK9"/>
<evidence type="ECO:0000256" key="9">
    <source>
        <dbReference type="ARBA" id="ARBA00022741"/>
    </source>
</evidence>
<evidence type="ECO:0000256" key="5">
    <source>
        <dbReference type="ARBA" id="ARBA00022679"/>
    </source>
</evidence>
<keyword evidence="3 25" id="KW-0597">Phosphoprotein</keyword>
<dbReference type="Proteomes" id="UP000016666">
    <property type="component" value="Unassembled WGS sequence"/>
</dbReference>
<keyword evidence="2" id="KW-0217">Developmental protein</keyword>
<dbReference type="GeneTree" id="ENSGT00940000159412"/>
<evidence type="ECO:0000256" key="12">
    <source>
        <dbReference type="ARBA" id="ARBA00022840"/>
    </source>
</evidence>
<evidence type="ECO:0000256" key="25">
    <source>
        <dbReference type="RuleBase" id="RU000312"/>
    </source>
</evidence>
<dbReference type="FunFam" id="1.10.510.10:FF:000034">
    <property type="entry name" value="Tyrosine-protein kinase receptor"/>
    <property type="match status" value="1"/>
</dbReference>
<comment type="subcellular location">
    <subcellularLocation>
        <location evidence="1">Endosome membrane</location>
        <topology evidence="1">Single-pass type I membrane protein</topology>
    </subcellularLocation>
</comment>
<dbReference type="GO" id="GO:0048406">
    <property type="term" value="F:nerve growth factor binding"/>
    <property type="evidence" value="ECO:0007669"/>
    <property type="project" value="Ensembl"/>
</dbReference>
<keyword evidence="10" id="KW-0418">Kinase</keyword>
<dbReference type="STRING" id="8840.ENSAPLP00000026777"/>
<proteinExistence type="inferred from homology"/>
<dbReference type="GO" id="GO:0010008">
    <property type="term" value="C:endosome membrane"/>
    <property type="evidence" value="ECO:0007669"/>
    <property type="project" value="UniProtKB-SubCell"/>
</dbReference>
<dbReference type="GO" id="GO:0046872">
    <property type="term" value="F:metal ion binding"/>
    <property type="evidence" value="ECO:0007669"/>
    <property type="project" value="UniProtKB-KW"/>
</dbReference>
<evidence type="ECO:0000313" key="29">
    <source>
        <dbReference type="Proteomes" id="UP000016666"/>
    </source>
</evidence>
<dbReference type="InterPro" id="IPR050122">
    <property type="entry name" value="RTK"/>
</dbReference>
<evidence type="ECO:0000256" key="21">
    <source>
        <dbReference type="PIRSR" id="PIRSR000615-1"/>
    </source>
</evidence>
<dbReference type="InterPro" id="IPR001245">
    <property type="entry name" value="Ser-Thr/Tyr_kinase_cat_dom"/>
</dbReference>
<evidence type="ECO:0000256" key="6">
    <source>
        <dbReference type="ARBA" id="ARBA00022692"/>
    </source>
</evidence>
<evidence type="ECO:0000256" key="17">
    <source>
        <dbReference type="ARBA" id="ARBA00023157"/>
    </source>
</evidence>
<feature type="binding site" evidence="22">
    <location>
        <position position="339"/>
    </location>
    <ligand>
        <name>ATP</name>
        <dbReference type="ChEBI" id="CHEBI:30616"/>
    </ligand>
</feature>